<dbReference type="PANTHER" id="PTHR43155">
    <property type="entry name" value="CYCLIC DI-GMP PHOSPHODIESTERASE PA4108-RELATED"/>
    <property type="match status" value="1"/>
</dbReference>
<dbReference type="Gene3D" id="1.10.3210.10">
    <property type="entry name" value="Hypothetical protein af1432"/>
    <property type="match status" value="1"/>
</dbReference>
<dbReference type="EMBL" id="UWJD01000001">
    <property type="protein sequence ID" value="VCT83199.1"/>
    <property type="molecule type" value="Genomic_DNA"/>
</dbReference>
<evidence type="ECO:0000313" key="7">
    <source>
        <dbReference type="Proteomes" id="UP000431451"/>
    </source>
</evidence>
<dbReference type="EC" id="3.1.4.52" evidence="5"/>
<dbReference type="EMBL" id="CAKJVE010000004">
    <property type="protein sequence ID" value="CAG9710770.1"/>
    <property type="molecule type" value="Genomic_DNA"/>
</dbReference>
<accession>A0A2A7MFE9</accession>
<keyword evidence="5" id="KW-0378">Hydrolase</keyword>
<gene>
    <name evidence="5" type="primary">rpfG_3</name>
    <name evidence="3" type="ORF">CNEO2_480019</name>
    <name evidence="2" type="ORF">CNEO_44935</name>
    <name evidence="5" type="ORF">CNEONATNEC25_00794</name>
    <name evidence="4" type="ORF">CQ394_14285</name>
</gene>
<dbReference type="AlphaFoldDB" id="A0A2A7MFE9"/>
<dbReference type="PROSITE" id="PS51832">
    <property type="entry name" value="HD_GYP"/>
    <property type="match status" value="1"/>
</dbReference>
<reference evidence="3" key="4">
    <citation type="submission" date="2022-10" db="EMBL/GenBank/DDBJ databases">
        <authorList>
            <person name="Aires J."/>
            <person name="Mesa V."/>
        </authorList>
    </citation>
    <scope>NUCLEOTIDE SEQUENCE</scope>
    <source>
        <strain evidence="3">Clostridium neonatale JD116</strain>
    </source>
</reference>
<dbReference type="EMBL" id="CAMTCP010000246">
    <property type="protein sequence ID" value="CAI3636901.1"/>
    <property type="molecule type" value="Genomic_DNA"/>
</dbReference>
<feature type="domain" description="HD-GYP" evidence="1">
    <location>
        <begin position="1"/>
        <end position="123"/>
    </location>
</feature>
<dbReference type="RefSeq" id="WP_058293983.1">
    <property type="nucleotide sequence ID" value="NZ_CAKJVD010000039.1"/>
</dbReference>
<sequence>MILGSLLHDIGVILLPKNILLKDKNLFTSEEKAIFEKHNSLGYDMVKDLSIPEVCKRIILDHHKLLNGNGYPSSEDDELSIESKIVIVSDYFDSEATSEKSLEDIIIYLVNNPDKFPIEIVSI</sequence>
<protein>
    <submittedName>
        <fullName evidence="5">Cyclic di-GMP phosphodiesterase response regulator RpfG</fullName>
        <ecNumber evidence="5">3.1.4.52</ecNumber>
    </submittedName>
</protein>
<dbReference type="InterPro" id="IPR037522">
    <property type="entry name" value="HD_GYP_dom"/>
</dbReference>
<reference evidence="4 6" key="1">
    <citation type="submission" date="2017-10" db="EMBL/GenBank/DDBJ databases">
        <title>Effective Description of Clostridium neonatale sp. nov. linked to necrotizing enterocolitis in neonates and a clarification of species assignable to the genus Clostridium (Prazmowski 1880) emend. Lawson and Rainey 2016.</title>
        <authorList>
            <person name="Bernard K."/>
            <person name="Burdz T."/>
            <person name="Wiebe D."/>
            <person name="Balcewich B."/>
            <person name="Alfa M."/>
            <person name="Bernier A.-M."/>
        </authorList>
    </citation>
    <scope>NUCLEOTIDE SEQUENCE [LARGE SCALE GENOMIC DNA]</scope>
    <source>
        <strain evidence="4 6">LCDC99A005</strain>
    </source>
</reference>
<dbReference type="Proteomes" id="UP000220840">
    <property type="component" value="Unassembled WGS sequence"/>
</dbReference>
<dbReference type="OrthoDB" id="9804747at2"/>
<dbReference type="GeneID" id="68876124"/>
<organism evidence="4 6">
    <name type="scientific">Clostridium neonatale</name>
    <dbReference type="NCBI Taxonomy" id="137838"/>
    <lineage>
        <taxon>Bacteria</taxon>
        <taxon>Bacillati</taxon>
        <taxon>Bacillota</taxon>
        <taxon>Clostridia</taxon>
        <taxon>Eubacteriales</taxon>
        <taxon>Clostridiaceae</taxon>
        <taxon>Clostridium</taxon>
    </lineage>
</organism>
<name>A0A2A7MFE9_9CLOT</name>
<evidence type="ECO:0000313" key="3">
    <source>
        <dbReference type="EMBL" id="CAI3636901.1"/>
    </source>
</evidence>
<dbReference type="CDD" id="cd00077">
    <property type="entry name" value="HDc"/>
    <property type="match status" value="1"/>
</dbReference>
<reference evidence="5 7" key="2">
    <citation type="submission" date="2018-06" db="EMBL/GenBank/DDBJ databases">
        <authorList>
            <consortium name="IHU Genomes"/>
        </authorList>
    </citation>
    <scope>NUCLEOTIDE SEQUENCE [LARGE SCALE GENOMIC DNA]</scope>
    <source>
        <strain evidence="5 7">NEC25</strain>
    </source>
</reference>
<reference evidence="2" key="3">
    <citation type="submission" date="2021-10" db="EMBL/GenBank/DDBJ databases">
        <authorList>
            <person name="Mesa V."/>
        </authorList>
    </citation>
    <scope>NUCLEOTIDE SEQUENCE</scope>
    <source>
        <strain evidence="2">CC3_PB</strain>
    </source>
</reference>
<dbReference type="PANTHER" id="PTHR43155:SF2">
    <property type="entry name" value="CYCLIC DI-GMP PHOSPHODIESTERASE PA4108"/>
    <property type="match status" value="1"/>
</dbReference>
<dbReference type="InterPro" id="IPR003607">
    <property type="entry name" value="HD/PDEase_dom"/>
</dbReference>
<evidence type="ECO:0000313" key="6">
    <source>
        <dbReference type="Proteomes" id="UP000220840"/>
    </source>
</evidence>
<dbReference type="Proteomes" id="UP000431451">
    <property type="component" value="Unassembled WGS sequence"/>
</dbReference>
<keyword evidence="6" id="KW-1185">Reference proteome</keyword>
<evidence type="ECO:0000259" key="1">
    <source>
        <dbReference type="PROSITE" id="PS51832"/>
    </source>
</evidence>
<evidence type="ECO:0000313" key="2">
    <source>
        <dbReference type="EMBL" id="CAG9710770.1"/>
    </source>
</evidence>
<dbReference type="Proteomes" id="UP000789738">
    <property type="component" value="Unassembled WGS sequence"/>
</dbReference>
<evidence type="ECO:0000313" key="4">
    <source>
        <dbReference type="EMBL" id="PEG29818.1"/>
    </source>
</evidence>
<dbReference type="STRING" id="137838.GCA_001458595_01088"/>
<dbReference type="EMBL" id="PDCJ01000002">
    <property type="protein sequence ID" value="PEG29818.1"/>
    <property type="molecule type" value="Genomic_DNA"/>
</dbReference>
<dbReference type="Proteomes" id="UP001189143">
    <property type="component" value="Unassembled WGS sequence"/>
</dbReference>
<evidence type="ECO:0000313" key="5">
    <source>
        <dbReference type="EMBL" id="VCT83199.1"/>
    </source>
</evidence>
<dbReference type="Pfam" id="PF13487">
    <property type="entry name" value="HD_5"/>
    <property type="match status" value="1"/>
</dbReference>
<dbReference type="GO" id="GO:0071111">
    <property type="term" value="F:cyclic-guanylate-specific phosphodiesterase activity"/>
    <property type="evidence" value="ECO:0007669"/>
    <property type="project" value="UniProtKB-EC"/>
</dbReference>
<proteinExistence type="predicted"/>
<dbReference type="SUPFAM" id="SSF109604">
    <property type="entry name" value="HD-domain/PDEase-like"/>
    <property type="match status" value="1"/>
</dbReference>